<evidence type="ECO:0000313" key="2">
    <source>
        <dbReference type="Proteomes" id="UP001385951"/>
    </source>
</evidence>
<dbReference type="Proteomes" id="UP001385951">
    <property type="component" value="Unassembled WGS sequence"/>
</dbReference>
<organism evidence="1 2">
    <name type="scientific">Cerrena zonata</name>
    <dbReference type="NCBI Taxonomy" id="2478898"/>
    <lineage>
        <taxon>Eukaryota</taxon>
        <taxon>Fungi</taxon>
        <taxon>Dikarya</taxon>
        <taxon>Basidiomycota</taxon>
        <taxon>Agaricomycotina</taxon>
        <taxon>Agaricomycetes</taxon>
        <taxon>Polyporales</taxon>
        <taxon>Cerrenaceae</taxon>
        <taxon>Cerrena</taxon>
    </lineage>
</organism>
<proteinExistence type="predicted"/>
<sequence length="441" mass="50619">MSSACGPHPKNRLPLMLNRIKEVAAASRRRLLRSTPSDGRRAFTTTLGHVNPIVAVETRDAPIHTFLGHIIDNPSIYNIIFCLCPAITLVRLLRTCSRVRAAVMDYMSYNFSVDRLLSRYFSHPITFRYIQARSATIISGSTALQFFDRTFYPESDLDLYVPMAWRERLGCYLLNEGYTFSPSPKQHPTFHIAVSDREVLSSRGRYGHLKAIAGVFNFTKLTALGQLRIQMMVAVRSTLEVILNYHSTCVMNLITFDKAYCLYPRATLEDRTSLICTSRDDEVIERVYDRYRERGWTMVTSYEQVEPLTLPSLQVGLPRSIEGGYTWVITLPCDFYNLILPVTPRSTPLTSDPVSASSWTLVENNEAGPHMKFGNITHPQLFYAYVLSTTRVMRLPAMRLLMEMASRANFHPPRQFSVENHQYVDERFIQLYREFLNIILP</sequence>
<evidence type="ECO:0000313" key="1">
    <source>
        <dbReference type="EMBL" id="KAK7678512.1"/>
    </source>
</evidence>
<reference evidence="1 2" key="1">
    <citation type="submission" date="2022-09" db="EMBL/GenBank/DDBJ databases">
        <authorList>
            <person name="Palmer J.M."/>
        </authorList>
    </citation>
    <scope>NUCLEOTIDE SEQUENCE [LARGE SCALE GENOMIC DNA]</scope>
    <source>
        <strain evidence="1 2">DSM 7382</strain>
    </source>
</reference>
<accession>A0AAW0FGU1</accession>
<keyword evidence="2" id="KW-1185">Reference proteome</keyword>
<gene>
    <name evidence="1" type="ORF">QCA50_018573</name>
</gene>
<dbReference type="EMBL" id="JASBNA010000071">
    <property type="protein sequence ID" value="KAK7678512.1"/>
    <property type="molecule type" value="Genomic_DNA"/>
</dbReference>
<protein>
    <submittedName>
        <fullName evidence="1">Uncharacterized protein</fullName>
    </submittedName>
</protein>
<name>A0AAW0FGU1_9APHY</name>
<comment type="caution">
    <text evidence="1">The sequence shown here is derived from an EMBL/GenBank/DDBJ whole genome shotgun (WGS) entry which is preliminary data.</text>
</comment>
<dbReference type="AlphaFoldDB" id="A0AAW0FGU1"/>